<evidence type="ECO:0000256" key="6">
    <source>
        <dbReference type="ARBA" id="ARBA00022723"/>
    </source>
</evidence>
<dbReference type="Pfam" id="PF02789">
    <property type="entry name" value="Peptidase_M17_N"/>
    <property type="match status" value="1"/>
</dbReference>
<evidence type="ECO:0000256" key="9">
    <source>
        <dbReference type="HAMAP-Rule" id="MF_00181"/>
    </source>
</evidence>
<dbReference type="RefSeq" id="WP_197095315.1">
    <property type="nucleotide sequence ID" value="NZ_LR217705.1"/>
</dbReference>
<dbReference type="PROSITE" id="PS00631">
    <property type="entry name" value="CYTOSOL_AP"/>
    <property type="match status" value="1"/>
</dbReference>
<keyword evidence="4 9" id="KW-0031">Aminopeptidase</keyword>
<evidence type="ECO:0000256" key="4">
    <source>
        <dbReference type="ARBA" id="ARBA00022438"/>
    </source>
</evidence>
<dbReference type="SUPFAM" id="SSF53187">
    <property type="entry name" value="Zn-dependent exopeptidases"/>
    <property type="match status" value="1"/>
</dbReference>
<dbReference type="NCBIfam" id="NF002074">
    <property type="entry name" value="PRK00913.1-4"/>
    <property type="match status" value="1"/>
</dbReference>
<feature type="binding site" evidence="9">
    <location>
        <position position="277"/>
    </location>
    <ligand>
        <name>Mn(2+)</name>
        <dbReference type="ChEBI" id="CHEBI:29035"/>
        <label>1</label>
    </ligand>
</feature>
<feature type="binding site" evidence="9">
    <location>
        <position position="272"/>
    </location>
    <ligand>
        <name>Mn(2+)</name>
        <dbReference type="ChEBI" id="CHEBI:29035"/>
        <label>2</label>
    </ligand>
</feature>
<dbReference type="GO" id="GO:0070006">
    <property type="term" value="F:metalloaminopeptidase activity"/>
    <property type="evidence" value="ECO:0007669"/>
    <property type="project" value="InterPro"/>
</dbReference>
<feature type="binding site" evidence="9">
    <location>
        <position position="356"/>
    </location>
    <ligand>
        <name>Mn(2+)</name>
        <dbReference type="ChEBI" id="CHEBI:29035"/>
        <label>1</label>
    </ligand>
</feature>
<proteinExistence type="inferred from homology"/>
<dbReference type="InterPro" id="IPR023042">
    <property type="entry name" value="Peptidase_M17_leu_NH2_pept"/>
</dbReference>
<gene>
    <name evidence="9 11" type="primary">pepA</name>
    <name evidence="11" type="ORF">ERCISPPS3390_595</name>
</gene>
<feature type="binding site" evidence="9">
    <location>
        <position position="295"/>
    </location>
    <ligand>
        <name>Mn(2+)</name>
        <dbReference type="ChEBI" id="CHEBI:29035"/>
        <label>2</label>
    </ligand>
</feature>
<comment type="cofactor">
    <cofactor evidence="9">
        <name>Mn(2+)</name>
        <dbReference type="ChEBI" id="CHEBI:29035"/>
    </cofactor>
    <text evidence="9">Binds 2 manganese ions per subunit.</text>
</comment>
<comment type="similarity">
    <text evidence="3 9">Belongs to the peptidase M17 family.</text>
</comment>
<evidence type="ECO:0000256" key="5">
    <source>
        <dbReference type="ARBA" id="ARBA00022670"/>
    </source>
</evidence>
<dbReference type="EC" id="3.4.11.10" evidence="9"/>
<evidence type="ECO:0000256" key="3">
    <source>
        <dbReference type="ARBA" id="ARBA00009528"/>
    </source>
</evidence>
<keyword evidence="9" id="KW-0963">Cytoplasm</keyword>
<dbReference type="PANTHER" id="PTHR11963">
    <property type="entry name" value="LEUCINE AMINOPEPTIDASE-RELATED"/>
    <property type="match status" value="1"/>
</dbReference>
<evidence type="ECO:0000313" key="12">
    <source>
        <dbReference type="Proteomes" id="UP000294338"/>
    </source>
</evidence>
<evidence type="ECO:0000256" key="2">
    <source>
        <dbReference type="ARBA" id="ARBA00000967"/>
    </source>
</evidence>
<dbReference type="InterPro" id="IPR000819">
    <property type="entry name" value="Peptidase_M17_C"/>
</dbReference>
<keyword evidence="7 9" id="KW-0378">Hydrolase</keyword>
<organism evidence="11 12">
    <name type="scientific">Candidatus Erwinia haradaeae</name>
    <dbReference type="NCBI Taxonomy" id="1922217"/>
    <lineage>
        <taxon>Bacteria</taxon>
        <taxon>Pseudomonadati</taxon>
        <taxon>Pseudomonadota</taxon>
        <taxon>Gammaproteobacteria</taxon>
        <taxon>Enterobacterales</taxon>
        <taxon>Erwiniaceae</taxon>
        <taxon>Erwinia</taxon>
    </lineage>
</organism>
<dbReference type="EMBL" id="LR217705">
    <property type="protein sequence ID" value="VFP80709.1"/>
    <property type="molecule type" value="Genomic_DNA"/>
</dbReference>
<comment type="subcellular location">
    <subcellularLocation>
        <location evidence="9">Cytoplasm</location>
    </subcellularLocation>
</comment>
<reference evidence="11 12" key="1">
    <citation type="submission" date="2019-02" db="EMBL/GenBank/DDBJ databases">
        <authorList>
            <person name="Manzano-Marin A."/>
            <person name="Manzano-Marin A."/>
        </authorList>
    </citation>
    <scope>NUCLEOTIDE SEQUENCE [LARGE SCALE GENOMIC DNA]</scope>
    <source>
        <strain evidence="11 12">ErCisplendens/pseudotsugae</strain>
    </source>
</reference>
<dbReference type="GO" id="GO:0030145">
    <property type="term" value="F:manganese ion binding"/>
    <property type="evidence" value="ECO:0007669"/>
    <property type="project" value="UniProtKB-UniRule"/>
</dbReference>
<keyword evidence="5 9" id="KW-0645">Protease</keyword>
<dbReference type="GO" id="GO:0006508">
    <property type="term" value="P:proteolysis"/>
    <property type="evidence" value="ECO:0007669"/>
    <property type="project" value="UniProtKB-KW"/>
</dbReference>
<feature type="binding site" evidence="9">
    <location>
        <position position="354"/>
    </location>
    <ligand>
        <name>Mn(2+)</name>
        <dbReference type="ChEBI" id="CHEBI:29035"/>
        <label>1</label>
    </ligand>
</feature>
<dbReference type="PRINTS" id="PR00481">
    <property type="entry name" value="LAMNOPPTDASE"/>
</dbReference>
<comment type="catalytic activity">
    <reaction evidence="2 9">
        <text>Release of an N-terminal amino acid, preferentially leucine, but not glutamic or aspartic acids.</text>
        <dbReference type="EC" id="3.4.11.10"/>
    </reaction>
</comment>
<dbReference type="Proteomes" id="UP000294338">
    <property type="component" value="Chromosome 1"/>
</dbReference>
<dbReference type="AlphaFoldDB" id="A0A451D4S8"/>
<keyword evidence="8 9" id="KW-0464">Manganese</keyword>
<dbReference type="Pfam" id="PF00883">
    <property type="entry name" value="Peptidase_M17"/>
    <property type="match status" value="1"/>
</dbReference>
<comment type="catalytic activity">
    <reaction evidence="1 9">
        <text>Release of an N-terminal amino acid, Xaa-|-Yaa-, in which Xaa is preferably Leu, but may be other amino acids including Pro although not Arg or Lys, and Yaa may be Pro. Amino acid amides and methyl esters are also readily hydrolyzed, but rates on arylamides are exceedingly low.</text>
        <dbReference type="EC" id="3.4.11.1"/>
    </reaction>
</comment>
<dbReference type="Gene3D" id="3.40.630.10">
    <property type="entry name" value="Zn peptidases"/>
    <property type="match status" value="1"/>
</dbReference>
<dbReference type="HAMAP" id="MF_00181">
    <property type="entry name" value="Cytosol_peptidase_M17"/>
    <property type="match status" value="1"/>
</dbReference>
<keyword evidence="6 9" id="KW-0479">Metal-binding</keyword>
<dbReference type="FunFam" id="3.40.630.10:FF:000004">
    <property type="entry name" value="Probable cytosol aminopeptidase"/>
    <property type="match status" value="1"/>
</dbReference>
<evidence type="ECO:0000256" key="8">
    <source>
        <dbReference type="ARBA" id="ARBA00023211"/>
    </source>
</evidence>
<dbReference type="SUPFAM" id="SSF52949">
    <property type="entry name" value="Macro domain-like"/>
    <property type="match status" value="1"/>
</dbReference>
<evidence type="ECO:0000256" key="7">
    <source>
        <dbReference type="ARBA" id="ARBA00022801"/>
    </source>
</evidence>
<feature type="active site" evidence="9">
    <location>
        <position position="284"/>
    </location>
</feature>
<feature type="binding site" evidence="9">
    <location>
        <position position="277"/>
    </location>
    <ligand>
        <name>Mn(2+)</name>
        <dbReference type="ChEBI" id="CHEBI:29035"/>
        <label>2</label>
    </ligand>
</feature>
<evidence type="ECO:0000259" key="10">
    <source>
        <dbReference type="PROSITE" id="PS00631"/>
    </source>
</evidence>
<sequence>MKCTVRIGNLEKYKNTCIVIGVFASRRLSPIAEKLDKISNGYIRSVLINSSMQGKIGQTLLLHHAPKIFSKCILLIGCGKKRDINQENYKKIIYKTIQKLNNSGFTKAICFLTETPVHIKGCNVYWRIRHAIEVTHDAIYSFNQLKNKKNLPTSSLNNVIFSLSQNSELSIGTHAITHGLAIASSIKIAKDISNMPPNICNASYLATQAHQLAEEWSHKITTYSIGEKEMTELGMNAYLAVGHGSRNESIMSVIKYSGALDPKTHPIILIGKGVTFDTGGISLKPSENMDEMKYDMCGAASVYGAMRVAAELNLPLNIIGIMAGCENMPGSYAYRPGDIVTTLSGQTVEVLNTDAEGRLVLCDVLTYIERFQPDTVIDIATLTGACVVALGHHMSGLFSNYNPLASELRVAAEQAGDHIWRLPITEQYQQQLDSNVADIANIGKKHAGAITAACFLARFTHKYHWAHLDIAGTAWQSGHMKGATGRPVALLSQFLINRAYRMSRSS</sequence>
<dbReference type="NCBIfam" id="NF002072">
    <property type="entry name" value="PRK00913.1-1"/>
    <property type="match status" value="1"/>
</dbReference>
<dbReference type="InterPro" id="IPR008283">
    <property type="entry name" value="Peptidase_M17_N"/>
</dbReference>
<dbReference type="Gene3D" id="3.40.220.10">
    <property type="entry name" value="Leucine Aminopeptidase, subunit E, domain 1"/>
    <property type="match status" value="1"/>
</dbReference>
<feature type="active site" evidence="9">
    <location>
        <position position="358"/>
    </location>
</feature>
<evidence type="ECO:0000256" key="1">
    <source>
        <dbReference type="ARBA" id="ARBA00000135"/>
    </source>
</evidence>
<feature type="binding site" evidence="9">
    <location>
        <position position="356"/>
    </location>
    <ligand>
        <name>Mn(2+)</name>
        <dbReference type="ChEBI" id="CHEBI:29035"/>
        <label>2</label>
    </ligand>
</feature>
<dbReference type="InterPro" id="IPR011356">
    <property type="entry name" value="Leucine_aapep/pepB"/>
</dbReference>
<accession>A0A451D4S8</accession>
<dbReference type="InterPro" id="IPR043472">
    <property type="entry name" value="Macro_dom-like"/>
</dbReference>
<dbReference type="PANTHER" id="PTHR11963:SF23">
    <property type="entry name" value="CYTOSOL AMINOPEPTIDASE"/>
    <property type="match status" value="1"/>
</dbReference>
<name>A0A451D4S8_9GAMM</name>
<comment type="function">
    <text evidence="9">Presumably involved in the processing and regular turnover of intracellular proteins. Catalyzes the removal of unsubstituted N-terminal amino acids from various peptides.</text>
</comment>
<protein>
    <recommendedName>
        <fullName evidence="9">Probable cytosol aminopeptidase</fullName>
        <ecNumber evidence="9">3.4.11.1</ecNumber>
    </recommendedName>
    <alternativeName>
        <fullName evidence="9">Leucine aminopeptidase</fullName>
        <shortName evidence="9">LAP</shortName>
        <ecNumber evidence="9">3.4.11.10</ecNumber>
    </alternativeName>
    <alternativeName>
        <fullName evidence="9">Leucyl aminopeptidase</fullName>
    </alternativeName>
</protein>
<feature type="domain" description="Cytosol aminopeptidase" evidence="10">
    <location>
        <begin position="352"/>
        <end position="359"/>
    </location>
</feature>
<evidence type="ECO:0000313" key="11">
    <source>
        <dbReference type="EMBL" id="VFP80709.1"/>
    </source>
</evidence>
<dbReference type="EC" id="3.4.11.1" evidence="9"/>
<dbReference type="GO" id="GO:0005737">
    <property type="term" value="C:cytoplasm"/>
    <property type="evidence" value="ECO:0007669"/>
    <property type="project" value="UniProtKB-SubCell"/>
</dbReference>
<dbReference type="CDD" id="cd00433">
    <property type="entry name" value="Peptidase_M17"/>
    <property type="match status" value="1"/>
</dbReference>